<sequence>MGESIMRIMIYFDSIVPSGGIERVISNLIKHVFINDQVYIVTKDDGEPFYDIGHARHLTLDLNQNLDMSSRFSRIKTRIIMMIRVKSKLKDKIVDISPDIIYTATPLNGLEVIISGGENIVATEHASYDAPNIVYQLMKKIVYKKAEFLVVPTKIDAERYWKDGYNVKYIPHLNTYEAESVNFKTRKNILLNVGRMTSDKQQEELLRVWSLIIHQDRIQNWKLEIAGTGELEKRLQDVIEEENLQDFVIMNGQSVDIGEKYSSSKIFVLTSKMEGFGMVLLEAMSFGLPCITFNCPSGPAEIVKSDVNGLVVQLNDFLALRRAIVELISDQERLELLSNKTYDYIKSWPNSEIIEEWHNLLHKVN</sequence>
<evidence type="ECO:0000259" key="1">
    <source>
        <dbReference type="Pfam" id="PF00534"/>
    </source>
</evidence>
<evidence type="ECO:0000313" key="2">
    <source>
        <dbReference type="EMBL" id="BCB22819.1"/>
    </source>
</evidence>
<proteinExistence type="predicted"/>
<name>A0A6S6I7M8_9FIRM</name>
<dbReference type="AlphaFoldDB" id="A0A6S6I7M8"/>
<feature type="domain" description="Glycosyl transferase family 1" evidence="1">
    <location>
        <begin position="179"/>
        <end position="342"/>
    </location>
</feature>
<dbReference type="PANTHER" id="PTHR12526">
    <property type="entry name" value="GLYCOSYLTRANSFERASE"/>
    <property type="match status" value="1"/>
</dbReference>
<dbReference type="GO" id="GO:0016757">
    <property type="term" value="F:glycosyltransferase activity"/>
    <property type="evidence" value="ECO:0007669"/>
    <property type="project" value="InterPro"/>
</dbReference>
<dbReference type="SUPFAM" id="SSF53756">
    <property type="entry name" value="UDP-Glycosyltransferase/glycogen phosphorylase"/>
    <property type="match status" value="1"/>
</dbReference>
<keyword evidence="2" id="KW-0808">Transferase</keyword>
<dbReference type="InterPro" id="IPR001296">
    <property type="entry name" value="Glyco_trans_1"/>
</dbReference>
<dbReference type="EMBL" id="LC528616">
    <property type="protein sequence ID" value="BCB22819.1"/>
    <property type="molecule type" value="Genomic_DNA"/>
</dbReference>
<accession>A0A6S6I7M8</accession>
<dbReference type="PANTHER" id="PTHR12526:SF630">
    <property type="entry name" value="GLYCOSYLTRANSFERASE"/>
    <property type="match status" value="1"/>
</dbReference>
<protein>
    <submittedName>
        <fullName evidence="2">Glycosyltransferase</fullName>
    </submittedName>
</protein>
<organism evidence="2">
    <name type="scientific">Erysipelothrix tonsillarum</name>
    <dbReference type="NCBI Taxonomy" id="38402"/>
    <lineage>
        <taxon>Bacteria</taxon>
        <taxon>Bacillati</taxon>
        <taxon>Bacillota</taxon>
        <taxon>Erysipelotrichia</taxon>
        <taxon>Erysipelotrichales</taxon>
        <taxon>Erysipelotrichaceae</taxon>
        <taxon>Erysipelothrix</taxon>
    </lineage>
</organism>
<reference evidence="2" key="1">
    <citation type="submission" date="2020-02" db="EMBL/GenBank/DDBJ databases">
        <title>Development of a multiplex PCR-based assay for rapid serotyping of Erysipelothrix species.</title>
        <authorList>
            <person name="Shimoji Y."/>
            <person name="Shiraiwa K."/>
            <person name="Tominaga H."/>
            <person name="Nishikawa S."/>
            <person name="Eguchi M."/>
            <person name="Hikono H."/>
            <person name="Ogawa Y."/>
        </authorList>
    </citation>
    <scope>NUCLEOTIDE SEQUENCE</scope>
    <source>
        <strain evidence="2">CJSF 14-2</strain>
    </source>
</reference>
<dbReference type="Pfam" id="PF00534">
    <property type="entry name" value="Glycos_transf_1"/>
    <property type="match status" value="1"/>
</dbReference>
<dbReference type="Gene3D" id="3.40.50.2000">
    <property type="entry name" value="Glycogen Phosphorylase B"/>
    <property type="match status" value="2"/>
</dbReference>